<dbReference type="Pfam" id="PF05401">
    <property type="entry name" value="NodS"/>
    <property type="match status" value="1"/>
</dbReference>
<keyword evidence="2" id="KW-1185">Reference proteome</keyword>
<evidence type="ECO:0000313" key="2">
    <source>
        <dbReference type="Proteomes" id="UP001140293"/>
    </source>
</evidence>
<keyword evidence="1" id="KW-0489">Methyltransferase</keyword>
<proteinExistence type="predicted"/>
<dbReference type="GO" id="GO:0009312">
    <property type="term" value="P:oligosaccharide biosynthetic process"/>
    <property type="evidence" value="ECO:0007669"/>
    <property type="project" value="InterPro"/>
</dbReference>
<reference evidence="1" key="2">
    <citation type="journal article" date="2022" name="BMC Genomics">
        <title>Comparative genome analysis of mycobacteria focusing on tRNA and non-coding RNA.</title>
        <authorList>
            <person name="Behra P.R.K."/>
            <person name="Pettersson B.M.F."/>
            <person name="Ramesh M."/>
            <person name="Das S."/>
            <person name="Dasgupta S."/>
            <person name="Kirsebom L.A."/>
        </authorList>
    </citation>
    <scope>NUCLEOTIDE SEQUENCE</scope>
    <source>
        <strain evidence="1">DSM 44615</strain>
    </source>
</reference>
<dbReference type="InterPro" id="IPR008715">
    <property type="entry name" value="SAM-MeTfrase_NodS-like"/>
</dbReference>
<dbReference type="GO" id="GO:0008757">
    <property type="term" value="F:S-adenosylmethionine-dependent methyltransferase activity"/>
    <property type="evidence" value="ECO:0007669"/>
    <property type="project" value="InterPro"/>
</dbReference>
<comment type="caution">
    <text evidence="1">The sequence shown here is derived from an EMBL/GenBank/DDBJ whole genome shotgun (WGS) entry which is preliminary data.</text>
</comment>
<sequence>MTSRLPDDYFERLYARAADPWQLQGRWYERRKYAITMALLPYPRYRHAYEPGCSVGVLTELLTGRCDHVTATDVATGALDATHRRLLAAQRRRQVTLLRQSIDGPWPQARFDLVVLSEVCYYLQPATLRAVLDRQVPLLSHGATVIAAHWRHRVEDYPMSGDHANDVIAATAGLHHIGGYRDTDVAIDVFDTASADSVAARTGVPGA</sequence>
<name>A0A9X3BZ56_9MYCO</name>
<keyword evidence="1" id="KW-0808">Transferase</keyword>
<gene>
    <name evidence="1" type="ORF">H7I41_22130</name>
</gene>
<dbReference type="Gene3D" id="3.40.50.150">
    <property type="entry name" value="Vaccinia Virus protein VP39"/>
    <property type="match status" value="1"/>
</dbReference>
<protein>
    <submittedName>
        <fullName evidence="1">Methyltransferase</fullName>
    </submittedName>
</protein>
<dbReference type="RefSeq" id="WP_264014794.1">
    <property type="nucleotide sequence ID" value="NZ_JACKSJ010000190.1"/>
</dbReference>
<dbReference type="SUPFAM" id="SSF53335">
    <property type="entry name" value="S-adenosyl-L-methionine-dependent methyltransferases"/>
    <property type="match status" value="1"/>
</dbReference>
<organism evidence="1 2">
    <name type="scientific">[Mycobacterium] manitobense</name>
    <dbReference type="NCBI Taxonomy" id="190147"/>
    <lineage>
        <taxon>Bacteria</taxon>
        <taxon>Bacillati</taxon>
        <taxon>Actinomycetota</taxon>
        <taxon>Actinomycetes</taxon>
        <taxon>Mycobacteriales</taxon>
        <taxon>Mycobacteriaceae</taxon>
        <taxon>Mycolicibacterium</taxon>
    </lineage>
</organism>
<accession>A0A9X3BZ56</accession>
<reference evidence="1" key="1">
    <citation type="submission" date="2020-07" db="EMBL/GenBank/DDBJ databases">
        <authorList>
            <person name="Pettersson B.M.F."/>
            <person name="Behra P.R.K."/>
            <person name="Ramesh M."/>
            <person name="Das S."/>
            <person name="Dasgupta S."/>
            <person name="Kirsebom L.A."/>
        </authorList>
    </citation>
    <scope>NUCLEOTIDE SEQUENCE</scope>
    <source>
        <strain evidence="1">DSM 44615</strain>
    </source>
</reference>
<evidence type="ECO:0000313" key="1">
    <source>
        <dbReference type="EMBL" id="MCV7172622.1"/>
    </source>
</evidence>
<dbReference type="EMBL" id="JACKSJ010000190">
    <property type="protein sequence ID" value="MCV7172622.1"/>
    <property type="molecule type" value="Genomic_DNA"/>
</dbReference>
<dbReference type="GO" id="GO:0032259">
    <property type="term" value="P:methylation"/>
    <property type="evidence" value="ECO:0007669"/>
    <property type="project" value="UniProtKB-KW"/>
</dbReference>
<dbReference type="InterPro" id="IPR029063">
    <property type="entry name" value="SAM-dependent_MTases_sf"/>
</dbReference>
<dbReference type="AlphaFoldDB" id="A0A9X3BZ56"/>
<dbReference type="Proteomes" id="UP001140293">
    <property type="component" value="Unassembled WGS sequence"/>
</dbReference>